<dbReference type="NCBIfam" id="TIGR00231">
    <property type="entry name" value="small_GTP"/>
    <property type="match status" value="1"/>
</dbReference>
<dbReference type="Proteomes" id="UP001140206">
    <property type="component" value="Chromosome 5"/>
</dbReference>
<feature type="domain" description="SHSP" evidence="11">
    <location>
        <begin position="112"/>
        <end position="236"/>
    </location>
</feature>
<comment type="caution">
    <text evidence="12">The sequence shown here is derived from an EMBL/GenBank/DDBJ whole genome shotgun (WGS) entry which is preliminary data.</text>
</comment>
<dbReference type="InterPro" id="IPR008978">
    <property type="entry name" value="HSP20-like_chaperone"/>
</dbReference>
<evidence type="ECO:0000256" key="1">
    <source>
        <dbReference type="ARBA" id="ARBA00006270"/>
    </source>
</evidence>
<dbReference type="InterPro" id="IPR002068">
    <property type="entry name" value="A-crystallin/Hsp20_dom"/>
</dbReference>
<dbReference type="SUPFAM" id="SSF49764">
    <property type="entry name" value="HSP20-like chaperones"/>
    <property type="match status" value="1"/>
</dbReference>
<name>A0AAV8C7K2_9POAL</name>
<keyword evidence="6" id="KW-0636">Prenylation</keyword>
<dbReference type="Gene3D" id="3.40.50.300">
    <property type="entry name" value="P-loop containing nucleotide triphosphate hydrolases"/>
    <property type="match status" value="1"/>
</dbReference>
<dbReference type="PROSITE" id="PS51419">
    <property type="entry name" value="RAB"/>
    <property type="match status" value="1"/>
</dbReference>
<dbReference type="InterPro" id="IPR050209">
    <property type="entry name" value="Rab_GTPases_membrane_traffic"/>
</dbReference>
<evidence type="ECO:0000256" key="5">
    <source>
        <dbReference type="ARBA" id="ARBA00023288"/>
    </source>
</evidence>
<dbReference type="GO" id="GO:0005525">
    <property type="term" value="F:GTP binding"/>
    <property type="evidence" value="ECO:0007669"/>
    <property type="project" value="UniProtKB-KW"/>
</dbReference>
<feature type="region of interest" description="Disordered" evidence="10">
    <location>
        <begin position="45"/>
        <end position="75"/>
    </location>
</feature>
<dbReference type="SMART" id="SM00174">
    <property type="entry name" value="RHO"/>
    <property type="match status" value="1"/>
</dbReference>
<feature type="compositionally biased region" description="Acidic residues" evidence="10">
    <location>
        <begin position="160"/>
        <end position="173"/>
    </location>
</feature>
<evidence type="ECO:0000256" key="7">
    <source>
        <dbReference type="ARBA" id="ARBA00037868"/>
    </source>
</evidence>
<dbReference type="EMBL" id="JAMFTS010000005">
    <property type="protein sequence ID" value="KAJ4750506.1"/>
    <property type="molecule type" value="Genomic_DNA"/>
</dbReference>
<dbReference type="SMART" id="SM00176">
    <property type="entry name" value="RAN"/>
    <property type="match status" value="1"/>
</dbReference>
<reference evidence="12" key="1">
    <citation type="submission" date="2022-08" db="EMBL/GenBank/DDBJ databases">
        <authorList>
            <person name="Marques A."/>
        </authorList>
    </citation>
    <scope>NUCLEOTIDE SEQUENCE</scope>
    <source>
        <strain evidence="12">RhyPub2mFocal</strain>
        <tissue evidence="12">Leaves</tissue>
    </source>
</reference>
<proteinExistence type="inferred from homology"/>
<keyword evidence="4" id="KW-0472">Membrane</keyword>
<evidence type="ECO:0000256" key="6">
    <source>
        <dbReference type="ARBA" id="ARBA00023289"/>
    </source>
</evidence>
<dbReference type="CDD" id="cd01868">
    <property type="entry name" value="Rab11_like"/>
    <property type="match status" value="1"/>
</dbReference>
<keyword evidence="5" id="KW-0449">Lipoprotein</keyword>
<sequence length="483" mass="53619">MAARTLSIKTTTARTLFQSLRWNSFDPTVGVASSVLANRPFTTDSTADAAASDETNIDVGRHPTTAPQPTRRGRRDDFLPGFFSEPWDPLNPGRTLNQVLNYMDQLMDVPFGGRGGLRTGWDAREDGKSLKLRVEMPGLSKDDVKVFVEDNTLVIKGEKEEEDETGNAEDDDTDAKGNQGQAQERVRRRYSSRIEMPERGYKLDQIKAEMKHGVLRVVVPKAQEEERGDVIETHNTETPSSYQIVFSHSPLLLPSSTSFQTHLSLAMAGEKIDYVFKVVLIGDSAVGKSQILSRFARDEFSLDSKATIGVEFQTRTLSIQNKNIKAQIWDTAGQERYRAVTSAYYRGAVGALLVYDITKRQSFDHIARWLDELRAHADRQIVIMLVGNKCDLADERAVSSYDAREFAEKESLFFLETSALEATNVEMAFQTVLTEIFNVVNKKNVSAPVPGDIGAGPSAMTGRKIVVPGPNEEVPKAKTCCQA</sequence>
<dbReference type="SMART" id="SM00173">
    <property type="entry name" value="RAS"/>
    <property type="match status" value="1"/>
</dbReference>
<keyword evidence="3" id="KW-0342">GTP-binding</keyword>
<dbReference type="PROSITE" id="PS01031">
    <property type="entry name" value="SHSP"/>
    <property type="match status" value="1"/>
</dbReference>
<dbReference type="AlphaFoldDB" id="A0AAV8C7K2"/>
<comment type="similarity">
    <text evidence="8 9">Belongs to the small heat shock protein (HSP20) family.</text>
</comment>
<evidence type="ECO:0000313" key="12">
    <source>
        <dbReference type="EMBL" id="KAJ4750506.1"/>
    </source>
</evidence>
<dbReference type="InterPro" id="IPR027417">
    <property type="entry name" value="P-loop_NTPase"/>
</dbReference>
<dbReference type="SMART" id="SM00177">
    <property type="entry name" value="ARF"/>
    <property type="match status" value="1"/>
</dbReference>
<dbReference type="CDD" id="cd06464">
    <property type="entry name" value="ACD_sHsps-like"/>
    <property type="match status" value="1"/>
</dbReference>
<dbReference type="PRINTS" id="PR00449">
    <property type="entry name" value="RASTRNSFRMNG"/>
</dbReference>
<dbReference type="InterPro" id="IPR001806">
    <property type="entry name" value="Small_GTPase"/>
</dbReference>
<evidence type="ECO:0000256" key="8">
    <source>
        <dbReference type="PROSITE-ProRule" id="PRU00285"/>
    </source>
</evidence>
<keyword evidence="2" id="KW-0547">Nucleotide-binding</keyword>
<evidence type="ECO:0000259" key="11">
    <source>
        <dbReference type="PROSITE" id="PS01031"/>
    </source>
</evidence>
<dbReference type="SMART" id="SM00175">
    <property type="entry name" value="RAB"/>
    <property type="match status" value="1"/>
</dbReference>
<evidence type="ECO:0000313" key="13">
    <source>
        <dbReference type="Proteomes" id="UP001140206"/>
    </source>
</evidence>
<protein>
    <submittedName>
        <fullName evidence="12">Ras-related protein Rab-11A</fullName>
    </submittedName>
</protein>
<dbReference type="SUPFAM" id="SSF52540">
    <property type="entry name" value="P-loop containing nucleoside triphosphate hydrolases"/>
    <property type="match status" value="1"/>
</dbReference>
<dbReference type="PANTHER" id="PTHR47979">
    <property type="entry name" value="DRAB11-RELATED"/>
    <property type="match status" value="1"/>
</dbReference>
<dbReference type="GO" id="GO:0003924">
    <property type="term" value="F:GTPase activity"/>
    <property type="evidence" value="ECO:0007669"/>
    <property type="project" value="InterPro"/>
</dbReference>
<evidence type="ECO:0000256" key="2">
    <source>
        <dbReference type="ARBA" id="ARBA00022741"/>
    </source>
</evidence>
<gene>
    <name evidence="12" type="ORF">LUZ62_084911</name>
</gene>
<evidence type="ECO:0000256" key="10">
    <source>
        <dbReference type="SAM" id="MobiDB-lite"/>
    </source>
</evidence>
<dbReference type="PROSITE" id="PS51420">
    <property type="entry name" value="RHO"/>
    <property type="match status" value="1"/>
</dbReference>
<accession>A0AAV8C7K2</accession>
<dbReference type="GO" id="GO:0012505">
    <property type="term" value="C:endomembrane system"/>
    <property type="evidence" value="ECO:0007669"/>
    <property type="project" value="UniProtKB-SubCell"/>
</dbReference>
<evidence type="ECO:0000256" key="9">
    <source>
        <dbReference type="RuleBase" id="RU003616"/>
    </source>
</evidence>
<dbReference type="FunFam" id="3.40.50.300:FF:000274">
    <property type="entry name" value="ras-related protein RABA5a"/>
    <property type="match status" value="1"/>
</dbReference>
<evidence type="ECO:0000256" key="3">
    <source>
        <dbReference type="ARBA" id="ARBA00023134"/>
    </source>
</evidence>
<evidence type="ECO:0000256" key="4">
    <source>
        <dbReference type="ARBA" id="ARBA00023136"/>
    </source>
</evidence>
<dbReference type="InterPro" id="IPR005225">
    <property type="entry name" value="Small_GTP-bd"/>
</dbReference>
<dbReference type="Pfam" id="PF00071">
    <property type="entry name" value="Ras"/>
    <property type="match status" value="1"/>
</dbReference>
<feature type="region of interest" description="Disordered" evidence="10">
    <location>
        <begin position="155"/>
        <end position="190"/>
    </location>
</feature>
<dbReference type="Pfam" id="PF00011">
    <property type="entry name" value="HSP20"/>
    <property type="match status" value="1"/>
</dbReference>
<keyword evidence="13" id="KW-1185">Reference proteome</keyword>
<organism evidence="12 13">
    <name type="scientific">Rhynchospora pubera</name>
    <dbReference type="NCBI Taxonomy" id="906938"/>
    <lineage>
        <taxon>Eukaryota</taxon>
        <taxon>Viridiplantae</taxon>
        <taxon>Streptophyta</taxon>
        <taxon>Embryophyta</taxon>
        <taxon>Tracheophyta</taxon>
        <taxon>Spermatophyta</taxon>
        <taxon>Magnoliopsida</taxon>
        <taxon>Liliopsida</taxon>
        <taxon>Poales</taxon>
        <taxon>Cyperaceae</taxon>
        <taxon>Cyperoideae</taxon>
        <taxon>Rhynchosporeae</taxon>
        <taxon>Rhynchospora</taxon>
    </lineage>
</organism>
<dbReference type="PROSITE" id="PS51421">
    <property type="entry name" value="RAS"/>
    <property type="match status" value="1"/>
</dbReference>
<comment type="similarity">
    <text evidence="1">Belongs to the small GTPase superfamily. Rab family.</text>
</comment>
<dbReference type="Gene3D" id="2.60.40.790">
    <property type="match status" value="1"/>
</dbReference>
<comment type="subcellular location">
    <subcellularLocation>
        <location evidence="7">Endomembrane system</location>
        <topology evidence="7">Lipid-anchor</topology>
    </subcellularLocation>
</comment>